<keyword evidence="2" id="KW-1185">Reference proteome</keyword>
<sequence>MGIMHLIWNDRRYAAWDSFEPEPYLSSSCRKRSTCSATLRHRDHVHISLTRKAGRGQTSWYAGRLRD</sequence>
<protein>
    <submittedName>
        <fullName evidence="1">Uncharacterized protein</fullName>
    </submittedName>
</protein>
<evidence type="ECO:0000313" key="1">
    <source>
        <dbReference type="EMBL" id="MTB93842.1"/>
    </source>
</evidence>
<reference evidence="1 2" key="1">
    <citation type="submission" date="2019-10" db="EMBL/GenBank/DDBJ databases">
        <title>Nocardioides novel species isolated from the excrement of Marmot.</title>
        <authorList>
            <person name="Zhang G."/>
        </authorList>
    </citation>
    <scope>NUCLEOTIDE SEQUENCE [LARGE SCALE GENOMIC DNA]</scope>
    <source>
        <strain evidence="2">zg-579</strain>
    </source>
</reference>
<dbReference type="EMBL" id="WLCI01000002">
    <property type="protein sequence ID" value="MTB93842.1"/>
    <property type="molecule type" value="Genomic_DNA"/>
</dbReference>
<dbReference type="RefSeq" id="WP_154613603.1">
    <property type="nucleotide sequence ID" value="NZ_CP053660.1"/>
</dbReference>
<comment type="caution">
    <text evidence="1">The sequence shown here is derived from an EMBL/GenBank/DDBJ whole genome shotgun (WGS) entry which is preliminary data.</text>
</comment>
<gene>
    <name evidence="1" type="ORF">GGQ22_01985</name>
</gene>
<evidence type="ECO:0000313" key="2">
    <source>
        <dbReference type="Proteomes" id="UP000433406"/>
    </source>
</evidence>
<dbReference type="AlphaFoldDB" id="A0A6I3J418"/>
<name>A0A6I3J418_9ACTN</name>
<accession>A0A6I3J418</accession>
<dbReference type="Proteomes" id="UP000433406">
    <property type="component" value="Unassembled WGS sequence"/>
</dbReference>
<proteinExistence type="predicted"/>
<organism evidence="1 2">
    <name type="scientific">Nocardioides marmotae</name>
    <dbReference type="NCBI Taxonomy" id="2663857"/>
    <lineage>
        <taxon>Bacteria</taxon>
        <taxon>Bacillati</taxon>
        <taxon>Actinomycetota</taxon>
        <taxon>Actinomycetes</taxon>
        <taxon>Propionibacteriales</taxon>
        <taxon>Nocardioidaceae</taxon>
        <taxon>Nocardioides</taxon>
    </lineage>
</organism>